<keyword evidence="1" id="KW-0813">Transport</keyword>
<dbReference type="Gene3D" id="3.40.930.10">
    <property type="entry name" value="Mannitol-specific EII, Chain A"/>
    <property type="match status" value="1"/>
</dbReference>
<dbReference type="OrthoDB" id="95460at2"/>
<dbReference type="InterPro" id="IPR051541">
    <property type="entry name" value="PTS_SugarTrans_NitroReg"/>
</dbReference>
<dbReference type="PROSITE" id="PS51094">
    <property type="entry name" value="PTS_EIIA_TYPE_2"/>
    <property type="match status" value="1"/>
</dbReference>
<gene>
    <name evidence="7" type="ORF">ABT58_19460</name>
</gene>
<evidence type="ECO:0000313" key="8">
    <source>
        <dbReference type="Proteomes" id="UP000036426"/>
    </source>
</evidence>
<dbReference type="Proteomes" id="UP000036426">
    <property type="component" value="Unassembled WGS sequence"/>
</dbReference>
<dbReference type="PATRIC" id="fig|754436.4.peg.4118"/>
<reference evidence="7 8" key="1">
    <citation type="submission" date="2015-05" db="EMBL/GenBank/DDBJ databases">
        <title>Photobacterium galathea sp. nov.</title>
        <authorList>
            <person name="Machado H."/>
            <person name="Gram L."/>
        </authorList>
    </citation>
    <scope>NUCLEOTIDE SEQUENCE [LARGE SCALE GENOMIC DNA]</scope>
    <source>
        <strain evidence="7 8">DSM 25995</strain>
    </source>
</reference>
<dbReference type="NCBIfam" id="TIGR00848">
    <property type="entry name" value="fruA"/>
    <property type="match status" value="1"/>
</dbReference>
<dbReference type="PANTHER" id="PTHR47738">
    <property type="entry name" value="PTS SYSTEM FRUCTOSE-LIKE EIIA COMPONENT-RELATED"/>
    <property type="match status" value="1"/>
</dbReference>
<evidence type="ECO:0000256" key="4">
    <source>
        <dbReference type="ARBA" id="ARBA00022679"/>
    </source>
</evidence>
<dbReference type="SUPFAM" id="SSF55804">
    <property type="entry name" value="Phoshotransferase/anion transport protein"/>
    <property type="match status" value="1"/>
</dbReference>
<dbReference type="InterPro" id="IPR004715">
    <property type="entry name" value="PTS_IIA_fruc"/>
</dbReference>
<accession>A0A0J1GI84</accession>
<dbReference type="RefSeq" id="WP_047876102.1">
    <property type="nucleotide sequence ID" value="NZ_BMYC01000006.1"/>
</dbReference>
<dbReference type="EMBL" id="LDOV01000037">
    <property type="protein sequence ID" value="KLU99183.1"/>
    <property type="molecule type" value="Genomic_DNA"/>
</dbReference>
<dbReference type="InterPro" id="IPR016152">
    <property type="entry name" value="PTrfase/Anion_transptr"/>
</dbReference>
<dbReference type="GO" id="GO:0016020">
    <property type="term" value="C:membrane"/>
    <property type="evidence" value="ECO:0007669"/>
    <property type="project" value="InterPro"/>
</dbReference>
<proteinExistence type="predicted"/>
<organism evidence="7 8">
    <name type="scientific">Photobacterium aphoticum</name>
    <dbReference type="NCBI Taxonomy" id="754436"/>
    <lineage>
        <taxon>Bacteria</taxon>
        <taxon>Pseudomonadati</taxon>
        <taxon>Pseudomonadota</taxon>
        <taxon>Gammaproteobacteria</taxon>
        <taxon>Vibrionales</taxon>
        <taxon>Vibrionaceae</taxon>
        <taxon>Photobacterium</taxon>
    </lineage>
</organism>
<evidence type="ECO:0000256" key="1">
    <source>
        <dbReference type="ARBA" id="ARBA00022448"/>
    </source>
</evidence>
<evidence type="ECO:0000259" key="6">
    <source>
        <dbReference type="PROSITE" id="PS51094"/>
    </source>
</evidence>
<dbReference type="CDD" id="cd00211">
    <property type="entry name" value="PTS_IIA_fru"/>
    <property type="match status" value="1"/>
</dbReference>
<protein>
    <recommendedName>
        <fullName evidence="6">PTS EIIA type-2 domain-containing protein</fullName>
    </recommendedName>
</protein>
<sequence>MKTVFHPEHILLDTTSTTQAEVFAFIAAKAHERGYVEDADAFAAGLQARELHGSTGLMGGMAIPHCKHGTVKHAGAFVVRFSHPIEWETMDEQPVTTVISLTIPESGDTDNLRMLGALSRCMMRKPFRDTLQSGNADDVQNAIASAIA</sequence>
<feature type="domain" description="PTS EIIA type-2" evidence="6">
    <location>
        <begin position="3"/>
        <end position="148"/>
    </location>
</feature>
<dbReference type="GO" id="GO:0009401">
    <property type="term" value="P:phosphoenolpyruvate-dependent sugar phosphotransferase system"/>
    <property type="evidence" value="ECO:0007669"/>
    <property type="project" value="UniProtKB-KW"/>
</dbReference>
<name>A0A0J1GI84_9GAMM</name>
<dbReference type="GO" id="GO:0008982">
    <property type="term" value="F:protein-N(PI)-phosphohistidine-sugar phosphotransferase activity"/>
    <property type="evidence" value="ECO:0007669"/>
    <property type="project" value="InterPro"/>
</dbReference>
<evidence type="ECO:0000256" key="5">
    <source>
        <dbReference type="ARBA" id="ARBA00022683"/>
    </source>
</evidence>
<dbReference type="InterPro" id="IPR002178">
    <property type="entry name" value="PTS_EIIA_type-2_dom"/>
</dbReference>
<keyword evidence="3" id="KW-0762">Sugar transport</keyword>
<evidence type="ECO:0000313" key="7">
    <source>
        <dbReference type="EMBL" id="KLU99183.1"/>
    </source>
</evidence>
<evidence type="ECO:0000256" key="3">
    <source>
        <dbReference type="ARBA" id="ARBA00022597"/>
    </source>
</evidence>
<keyword evidence="2" id="KW-0597">Phosphoprotein</keyword>
<keyword evidence="5" id="KW-0598">Phosphotransferase system</keyword>
<comment type="caution">
    <text evidence="7">The sequence shown here is derived from an EMBL/GenBank/DDBJ whole genome shotgun (WGS) entry which is preliminary data.</text>
</comment>
<dbReference type="AlphaFoldDB" id="A0A0J1GI84"/>
<dbReference type="Pfam" id="PF00359">
    <property type="entry name" value="PTS_EIIA_2"/>
    <property type="match status" value="1"/>
</dbReference>
<keyword evidence="4" id="KW-0808">Transferase</keyword>
<keyword evidence="8" id="KW-1185">Reference proteome</keyword>
<evidence type="ECO:0000256" key="2">
    <source>
        <dbReference type="ARBA" id="ARBA00022553"/>
    </source>
</evidence>